<dbReference type="EMBL" id="JABBWG010000036">
    <property type="protein sequence ID" value="KAG1808900.1"/>
    <property type="molecule type" value="Genomic_DNA"/>
</dbReference>
<reference evidence="1" key="1">
    <citation type="journal article" date="2020" name="New Phytol.">
        <title>Comparative genomics reveals dynamic genome evolution in host specialist ectomycorrhizal fungi.</title>
        <authorList>
            <person name="Lofgren L.A."/>
            <person name="Nguyen N.H."/>
            <person name="Vilgalys R."/>
            <person name="Ruytinx J."/>
            <person name="Liao H.L."/>
            <person name="Branco S."/>
            <person name="Kuo A."/>
            <person name="LaButti K."/>
            <person name="Lipzen A."/>
            <person name="Andreopoulos W."/>
            <person name="Pangilinan J."/>
            <person name="Riley R."/>
            <person name="Hundley H."/>
            <person name="Na H."/>
            <person name="Barry K."/>
            <person name="Grigoriev I.V."/>
            <person name="Stajich J.E."/>
            <person name="Kennedy P.G."/>
        </authorList>
    </citation>
    <scope>NUCLEOTIDE SEQUENCE</scope>
    <source>
        <strain evidence="1">MN1</strain>
    </source>
</reference>
<gene>
    <name evidence="1" type="ORF">BJ212DRAFT_1302802</name>
</gene>
<keyword evidence="2" id="KW-1185">Reference proteome</keyword>
<evidence type="ECO:0000313" key="1">
    <source>
        <dbReference type="EMBL" id="KAG1808900.1"/>
    </source>
</evidence>
<dbReference type="Proteomes" id="UP000807769">
    <property type="component" value="Unassembled WGS sequence"/>
</dbReference>
<proteinExistence type="predicted"/>
<accession>A0A9P7J905</accession>
<name>A0A9P7J905_9AGAM</name>
<organism evidence="1 2">
    <name type="scientific">Suillus subaureus</name>
    <dbReference type="NCBI Taxonomy" id="48587"/>
    <lineage>
        <taxon>Eukaryota</taxon>
        <taxon>Fungi</taxon>
        <taxon>Dikarya</taxon>
        <taxon>Basidiomycota</taxon>
        <taxon>Agaricomycotina</taxon>
        <taxon>Agaricomycetes</taxon>
        <taxon>Agaricomycetidae</taxon>
        <taxon>Boletales</taxon>
        <taxon>Suillineae</taxon>
        <taxon>Suillaceae</taxon>
        <taxon>Suillus</taxon>
    </lineage>
</organism>
<protein>
    <submittedName>
        <fullName evidence="1">Uncharacterized protein</fullName>
    </submittedName>
</protein>
<dbReference type="GeneID" id="64627345"/>
<dbReference type="RefSeq" id="XP_041188892.1">
    <property type="nucleotide sequence ID" value="XM_041333328.1"/>
</dbReference>
<sequence>MLEEDLDSSFNKEDLHVCNPSTILDALDQMKVNNDPEADDTESHELDELNAQGLSLIIVSGTIANHDLAPVMKEVSYLITVFSAAKMKKAKTKCEPISASVDLNSNEPWDTLKAQVLVKMSNTIKPHVLNFNNYALTH</sequence>
<evidence type="ECO:0000313" key="2">
    <source>
        <dbReference type="Proteomes" id="UP000807769"/>
    </source>
</evidence>
<dbReference type="AlphaFoldDB" id="A0A9P7J905"/>
<comment type="caution">
    <text evidence="1">The sequence shown here is derived from an EMBL/GenBank/DDBJ whole genome shotgun (WGS) entry which is preliminary data.</text>
</comment>
<dbReference type="OrthoDB" id="2685032at2759"/>